<dbReference type="InterPro" id="IPR008599">
    <property type="entry name" value="Diacid_rec"/>
</dbReference>
<keyword evidence="6" id="KW-1185">Reference proteome</keyword>
<evidence type="ECO:0000259" key="4">
    <source>
        <dbReference type="Pfam" id="PF17853"/>
    </source>
</evidence>
<feature type="domain" description="CdaR GGDEF-like" evidence="4">
    <location>
        <begin position="146"/>
        <end position="253"/>
    </location>
</feature>
<evidence type="ECO:0000259" key="3">
    <source>
        <dbReference type="Pfam" id="PF13556"/>
    </source>
</evidence>
<name>A0ABU3XFF5_9BACI</name>
<dbReference type="EMBL" id="JAWJBA010000011">
    <property type="protein sequence ID" value="MDV2686632.1"/>
    <property type="molecule type" value="Genomic_DNA"/>
</dbReference>
<sequence>MLTKLLAQEIVERTIEIIGYNVNVMDKDGIIIGSGDKSRLYELHAGAVEAIAKGEEVEVSDEDVIRLKGTKTGINLPITFNGEIVGVIGVTGPLEDIRGYGKLVKMAAELSLSQAFLTAELQWDTRHKEELVRQVVEGKVDNWNLFLTRAESLGLVIEFPCEVLYIEAPHSLNRSKEEQQKEALKELLKAHGEPIQIQKDQYILFLLEGRRINKEQLIQIVQRYELEIGCGMMIDTIQELSTSYQQAFDSLQVGKLRDSNTRIHRYEDLLLDVWLYRIYRLSDAEHVKKVILPLKKDDLSIQLMQTLQKYIEENGEIQQVASSLFVHRNTIQYRLQRIADITKKDPRNLQSLLELYISLKIDQFDSNSK</sequence>
<dbReference type="InterPro" id="IPR025736">
    <property type="entry name" value="PucR_C-HTH_dom"/>
</dbReference>
<evidence type="ECO:0000256" key="1">
    <source>
        <dbReference type="ARBA" id="ARBA00006754"/>
    </source>
</evidence>
<comment type="caution">
    <text evidence="5">The sequence shown here is derived from an EMBL/GenBank/DDBJ whole genome shotgun (WGS) entry which is preliminary data.</text>
</comment>
<dbReference type="Pfam" id="PF05651">
    <property type="entry name" value="Diacid_rec"/>
    <property type="match status" value="1"/>
</dbReference>
<feature type="domain" description="PucR C-terminal helix-turn-helix" evidence="3">
    <location>
        <begin position="303"/>
        <end position="361"/>
    </location>
</feature>
<dbReference type="PANTHER" id="PTHR33744">
    <property type="entry name" value="CARBOHYDRATE DIACID REGULATOR"/>
    <property type="match status" value="1"/>
</dbReference>
<organism evidence="5 6">
    <name type="scientific">Alkalihalophilus lindianensis</name>
    <dbReference type="NCBI Taxonomy" id="1630542"/>
    <lineage>
        <taxon>Bacteria</taxon>
        <taxon>Bacillati</taxon>
        <taxon>Bacillota</taxon>
        <taxon>Bacilli</taxon>
        <taxon>Bacillales</taxon>
        <taxon>Bacillaceae</taxon>
        <taxon>Alkalihalophilus</taxon>
    </lineage>
</organism>
<reference evidence="5 6" key="1">
    <citation type="submission" date="2023-10" db="EMBL/GenBank/DDBJ databases">
        <title>Screening of Alkalihalobacillus lindianensis BZ-TG-R113 and Its Alleviation of Salt Stress on Rapeseed Growth.</title>
        <authorList>
            <person name="Zhao B."/>
            <person name="Guo T."/>
        </authorList>
    </citation>
    <scope>NUCLEOTIDE SEQUENCE [LARGE SCALE GENOMIC DNA]</scope>
    <source>
        <strain evidence="5 6">BZ-TG-R113</strain>
    </source>
</reference>
<evidence type="ECO:0000313" key="6">
    <source>
        <dbReference type="Proteomes" id="UP001287282"/>
    </source>
</evidence>
<gene>
    <name evidence="5" type="ORF">RYX56_19930</name>
</gene>
<protein>
    <submittedName>
        <fullName evidence="5">Sugar diacid recognition domain-containing protein</fullName>
    </submittedName>
</protein>
<feature type="domain" description="Putative sugar diacid recognition" evidence="2">
    <location>
        <begin position="2"/>
        <end position="134"/>
    </location>
</feature>
<dbReference type="RefSeq" id="WP_317123783.1">
    <property type="nucleotide sequence ID" value="NZ_JAWJBA010000011.1"/>
</dbReference>
<dbReference type="Proteomes" id="UP001287282">
    <property type="component" value="Unassembled WGS sequence"/>
</dbReference>
<dbReference type="InterPro" id="IPR041522">
    <property type="entry name" value="CdaR_GGDEF"/>
</dbReference>
<evidence type="ECO:0000313" key="5">
    <source>
        <dbReference type="EMBL" id="MDV2686632.1"/>
    </source>
</evidence>
<comment type="similarity">
    <text evidence="1">Belongs to the CdaR family.</text>
</comment>
<dbReference type="PANTHER" id="PTHR33744:SF15">
    <property type="entry name" value="CARBOHYDRATE DIACID REGULATOR"/>
    <property type="match status" value="1"/>
</dbReference>
<accession>A0ABU3XFF5</accession>
<evidence type="ECO:0000259" key="2">
    <source>
        <dbReference type="Pfam" id="PF05651"/>
    </source>
</evidence>
<dbReference type="Pfam" id="PF13556">
    <property type="entry name" value="HTH_30"/>
    <property type="match status" value="1"/>
</dbReference>
<proteinExistence type="inferred from homology"/>
<dbReference type="Gene3D" id="1.10.10.2840">
    <property type="entry name" value="PucR C-terminal helix-turn-helix domain"/>
    <property type="match status" value="1"/>
</dbReference>
<dbReference type="InterPro" id="IPR042070">
    <property type="entry name" value="PucR_C-HTH_sf"/>
</dbReference>
<dbReference type="Pfam" id="PF17853">
    <property type="entry name" value="GGDEF_2"/>
    <property type="match status" value="1"/>
</dbReference>
<dbReference type="InterPro" id="IPR051448">
    <property type="entry name" value="CdaR-like_regulators"/>
</dbReference>